<reference evidence="2 3" key="1">
    <citation type="journal article" date="2013" name="Genome Announc.">
        <title>Draft Genome Sequence of Sphingobium ummariense Strain RL-3, a Hexachlorocyclohexane-Degrading Bacterium.</title>
        <authorList>
            <person name="Kohli P."/>
            <person name="Dua A."/>
            <person name="Sangwan N."/>
            <person name="Oldach P."/>
            <person name="Khurana J.P."/>
            <person name="Lal R."/>
        </authorList>
    </citation>
    <scope>NUCLEOTIDE SEQUENCE [LARGE SCALE GENOMIC DNA]</scope>
    <source>
        <strain evidence="2 3">RL-3</strain>
    </source>
</reference>
<keyword evidence="3" id="KW-1185">Reference proteome</keyword>
<dbReference type="OrthoDB" id="9769665at2"/>
<proteinExistence type="predicted"/>
<evidence type="ECO:0000256" key="1">
    <source>
        <dbReference type="SAM" id="MobiDB-lite"/>
    </source>
</evidence>
<dbReference type="Proteomes" id="UP000015523">
    <property type="component" value="Unassembled WGS sequence"/>
</dbReference>
<dbReference type="EMBL" id="AUWY01000136">
    <property type="protein sequence ID" value="EQB29747.1"/>
    <property type="molecule type" value="Genomic_DNA"/>
</dbReference>
<feature type="region of interest" description="Disordered" evidence="1">
    <location>
        <begin position="38"/>
        <end position="76"/>
    </location>
</feature>
<dbReference type="AlphaFoldDB" id="T0IYX2"/>
<dbReference type="RefSeq" id="WP_021320143.1">
    <property type="nucleotide sequence ID" value="NZ_AUWY01000136.1"/>
</dbReference>
<name>T0IYX2_9SPHN</name>
<evidence type="ECO:0000313" key="3">
    <source>
        <dbReference type="Proteomes" id="UP000015523"/>
    </source>
</evidence>
<accession>T0IYX2</accession>
<comment type="caution">
    <text evidence="2">The sequence shown here is derived from an EMBL/GenBank/DDBJ whole genome shotgun (WGS) entry which is preliminary data.</text>
</comment>
<sequence length="107" mass="11766">MIDGGCLGARVAGSIAMMELYVAAIPLRAGAQLVDDPNHIIGEGPNHSQLMQTAEHPTDGIGGRLTNSPQMHPAEDWKVHPRPARLWQPRLPYQHRHLRSPEGGRRV</sequence>
<protein>
    <submittedName>
        <fullName evidence="2">Uncharacterized protein</fullName>
    </submittedName>
</protein>
<gene>
    <name evidence="2" type="ORF">M529_23500</name>
</gene>
<dbReference type="STRING" id="1346791.M529_23500"/>
<evidence type="ECO:0000313" key="2">
    <source>
        <dbReference type="EMBL" id="EQB29747.1"/>
    </source>
</evidence>
<organism evidence="2 3">
    <name type="scientific">Sphingobium ummariense RL-3</name>
    <dbReference type="NCBI Taxonomy" id="1346791"/>
    <lineage>
        <taxon>Bacteria</taxon>
        <taxon>Pseudomonadati</taxon>
        <taxon>Pseudomonadota</taxon>
        <taxon>Alphaproteobacteria</taxon>
        <taxon>Sphingomonadales</taxon>
        <taxon>Sphingomonadaceae</taxon>
        <taxon>Sphingobium</taxon>
    </lineage>
</organism>